<reference evidence="9 10" key="1">
    <citation type="submission" date="2019-01" db="EMBL/GenBank/DDBJ databases">
        <title>Sequencing of cultivated peanut Arachis hypogaea provides insights into genome evolution and oil improvement.</title>
        <authorList>
            <person name="Chen X."/>
        </authorList>
    </citation>
    <scope>NUCLEOTIDE SEQUENCE [LARGE SCALE GENOMIC DNA]</scope>
    <source>
        <strain evidence="10">cv. Fuhuasheng</strain>
        <tissue evidence="9">Leaves</tissue>
    </source>
</reference>
<gene>
    <name evidence="9" type="ORF">Ahy_B08g093857</name>
</gene>
<comment type="subcellular location">
    <subcellularLocation>
        <location evidence="1 6">Nucleus</location>
    </subcellularLocation>
</comment>
<dbReference type="GO" id="GO:0045892">
    <property type="term" value="P:negative regulation of DNA-templated transcription"/>
    <property type="evidence" value="ECO:0007669"/>
    <property type="project" value="UniProtKB-UniRule"/>
</dbReference>
<keyword evidence="2 6" id="KW-0678">Repressor</keyword>
<keyword evidence="4 6" id="KW-0804">Transcription</keyword>
<organism evidence="9 10">
    <name type="scientific">Arachis hypogaea</name>
    <name type="common">Peanut</name>
    <dbReference type="NCBI Taxonomy" id="3818"/>
    <lineage>
        <taxon>Eukaryota</taxon>
        <taxon>Viridiplantae</taxon>
        <taxon>Streptophyta</taxon>
        <taxon>Embryophyta</taxon>
        <taxon>Tracheophyta</taxon>
        <taxon>Spermatophyta</taxon>
        <taxon>Magnoliopsida</taxon>
        <taxon>eudicotyledons</taxon>
        <taxon>Gunneridae</taxon>
        <taxon>Pentapetalae</taxon>
        <taxon>rosids</taxon>
        <taxon>fabids</taxon>
        <taxon>Fabales</taxon>
        <taxon>Fabaceae</taxon>
        <taxon>Papilionoideae</taxon>
        <taxon>50 kb inversion clade</taxon>
        <taxon>dalbergioids sensu lato</taxon>
        <taxon>Dalbergieae</taxon>
        <taxon>Pterocarpus clade</taxon>
        <taxon>Arachis</taxon>
    </lineage>
</organism>
<proteinExistence type="predicted"/>
<dbReference type="GO" id="GO:0005634">
    <property type="term" value="C:nucleus"/>
    <property type="evidence" value="ECO:0007669"/>
    <property type="project" value="UniProtKB-SubCell"/>
</dbReference>
<dbReference type="NCBIfam" id="TIGR01568">
    <property type="entry name" value="A_thal_3678"/>
    <property type="match status" value="1"/>
</dbReference>
<feature type="compositionally biased region" description="Low complexity" evidence="7">
    <location>
        <begin position="80"/>
        <end position="91"/>
    </location>
</feature>
<comment type="caution">
    <text evidence="9">The sequence shown here is derived from an EMBL/GenBank/DDBJ whole genome shotgun (WGS) entry which is preliminary data.</text>
</comment>
<evidence type="ECO:0000256" key="3">
    <source>
        <dbReference type="ARBA" id="ARBA00023015"/>
    </source>
</evidence>
<dbReference type="Pfam" id="PF04844">
    <property type="entry name" value="Ovate"/>
    <property type="match status" value="1"/>
</dbReference>
<evidence type="ECO:0000256" key="6">
    <source>
        <dbReference type="RuleBase" id="RU367028"/>
    </source>
</evidence>
<evidence type="ECO:0000256" key="2">
    <source>
        <dbReference type="ARBA" id="ARBA00022491"/>
    </source>
</evidence>
<evidence type="ECO:0000313" key="10">
    <source>
        <dbReference type="Proteomes" id="UP000289738"/>
    </source>
</evidence>
<dbReference type="AlphaFoldDB" id="A0A444Y7F5"/>
<sequence length="274" mass="30337">MSSNKKGIMRTILLSSNGGCGCGKQKPSEVHQPAPKPKISVYQTTNPSTSSTTSGDPADDEDFTSTTISDTDTHHQDYSNNNKGIIAKNNNVSSSFTKPNPKIVDSIAVEKESTDPYRDFRYSMLQMILQKEIFSESGLQELLQCFLELNSPCQHQIIVQAFMEICEETFPKKFCDGEPSSRKHFQAEQDAGVLLGPIIDEINITHPLKRVPRQQAIRAGLVALTDGPIHIQGSGDPIQTAIEGLTVPHHVFHIVNVITEENPQNPQELFQPVW</sequence>
<evidence type="ECO:0000256" key="4">
    <source>
        <dbReference type="ARBA" id="ARBA00023163"/>
    </source>
</evidence>
<comment type="function">
    <text evidence="6">Transcriptional repressor that regulates multiple aspects of plant growth and development.</text>
</comment>
<evidence type="ECO:0000256" key="7">
    <source>
        <dbReference type="SAM" id="MobiDB-lite"/>
    </source>
</evidence>
<accession>A0A444Y7F5</accession>
<evidence type="ECO:0000256" key="1">
    <source>
        <dbReference type="ARBA" id="ARBA00004123"/>
    </source>
</evidence>
<dbReference type="PROSITE" id="PS51257">
    <property type="entry name" value="PROKAR_LIPOPROTEIN"/>
    <property type="match status" value="1"/>
</dbReference>
<evidence type="ECO:0000256" key="5">
    <source>
        <dbReference type="ARBA" id="ARBA00023242"/>
    </source>
</evidence>
<dbReference type="Proteomes" id="UP000289738">
    <property type="component" value="Chromosome B08"/>
</dbReference>
<keyword evidence="10" id="KW-1185">Reference proteome</keyword>
<feature type="domain" description="OVATE" evidence="8">
    <location>
        <begin position="109"/>
        <end position="168"/>
    </location>
</feature>
<evidence type="ECO:0000259" key="8">
    <source>
        <dbReference type="PROSITE" id="PS51754"/>
    </source>
</evidence>
<feature type="region of interest" description="Disordered" evidence="7">
    <location>
        <begin position="16"/>
        <end position="99"/>
    </location>
</feature>
<dbReference type="InterPro" id="IPR006458">
    <property type="entry name" value="Ovate_C"/>
</dbReference>
<dbReference type="PANTHER" id="PTHR33057">
    <property type="entry name" value="TRANSCRIPTION REPRESSOR OFP7-RELATED"/>
    <property type="match status" value="1"/>
</dbReference>
<dbReference type="InterPro" id="IPR038933">
    <property type="entry name" value="Ovate"/>
</dbReference>
<feature type="compositionally biased region" description="Low complexity" evidence="7">
    <location>
        <begin position="44"/>
        <end position="54"/>
    </location>
</feature>
<dbReference type="STRING" id="3818.A0A444Y7F5"/>
<keyword evidence="5 6" id="KW-0539">Nucleus</keyword>
<dbReference type="EMBL" id="SDMP01000018">
    <property type="protein sequence ID" value="RYQ97776.1"/>
    <property type="molecule type" value="Genomic_DNA"/>
</dbReference>
<name>A0A444Y7F5_ARAHY</name>
<evidence type="ECO:0000313" key="9">
    <source>
        <dbReference type="EMBL" id="RYQ97776.1"/>
    </source>
</evidence>
<dbReference type="PROSITE" id="PS51754">
    <property type="entry name" value="OVATE"/>
    <property type="match status" value="1"/>
</dbReference>
<dbReference type="PANTHER" id="PTHR33057:SF132">
    <property type="entry name" value="TRANSCRIPTION REPRESSOR"/>
    <property type="match status" value="1"/>
</dbReference>
<keyword evidence="3 6" id="KW-0805">Transcription regulation</keyword>
<protein>
    <recommendedName>
        <fullName evidence="6">Transcription repressor</fullName>
    </recommendedName>
    <alternativeName>
        <fullName evidence="6">Ovate family protein</fullName>
    </alternativeName>
</protein>